<reference evidence="3 4" key="1">
    <citation type="submission" date="2018-04" db="EMBL/GenBank/DDBJ databases">
        <title>Genomic Encyclopedia of Archaeal and Bacterial Type Strains, Phase II (KMG-II): from individual species to whole genera.</title>
        <authorList>
            <person name="Goeker M."/>
        </authorList>
    </citation>
    <scope>NUCLEOTIDE SEQUENCE [LARGE SCALE GENOMIC DNA]</scope>
    <source>
        <strain evidence="3 4">DSM 23382</strain>
    </source>
</reference>
<organism evidence="3 4">
    <name type="scientific">Breoghania corrubedonensis</name>
    <dbReference type="NCBI Taxonomy" id="665038"/>
    <lineage>
        <taxon>Bacteria</taxon>
        <taxon>Pseudomonadati</taxon>
        <taxon>Pseudomonadota</taxon>
        <taxon>Alphaproteobacteria</taxon>
        <taxon>Hyphomicrobiales</taxon>
        <taxon>Stappiaceae</taxon>
        <taxon>Breoghania</taxon>
    </lineage>
</organism>
<dbReference type="RefSeq" id="WP_210203508.1">
    <property type="nucleotide sequence ID" value="NZ_QAYG01000004.1"/>
</dbReference>
<comment type="caution">
    <text evidence="3">The sequence shown here is derived from an EMBL/GenBank/DDBJ whole genome shotgun (WGS) entry which is preliminary data.</text>
</comment>
<keyword evidence="4" id="KW-1185">Reference proteome</keyword>
<dbReference type="Gene3D" id="3.40.50.720">
    <property type="entry name" value="NAD(P)-binding Rossmann-like Domain"/>
    <property type="match status" value="1"/>
</dbReference>
<evidence type="ECO:0000313" key="3">
    <source>
        <dbReference type="EMBL" id="PTW60456.1"/>
    </source>
</evidence>
<dbReference type="InterPro" id="IPR002347">
    <property type="entry name" value="SDR_fam"/>
</dbReference>
<dbReference type="Proteomes" id="UP000244081">
    <property type="component" value="Unassembled WGS sequence"/>
</dbReference>
<gene>
    <name evidence="3" type="ORF">C8N35_10479</name>
</gene>
<comment type="similarity">
    <text evidence="1">Belongs to the short-chain dehydrogenases/reductases (SDR) family.</text>
</comment>
<evidence type="ECO:0000256" key="2">
    <source>
        <dbReference type="ARBA" id="ARBA00023002"/>
    </source>
</evidence>
<dbReference type="CDD" id="cd05233">
    <property type="entry name" value="SDR_c"/>
    <property type="match status" value="1"/>
</dbReference>
<dbReference type="EMBL" id="QAYG01000004">
    <property type="protein sequence ID" value="PTW60456.1"/>
    <property type="molecule type" value="Genomic_DNA"/>
</dbReference>
<evidence type="ECO:0000313" key="4">
    <source>
        <dbReference type="Proteomes" id="UP000244081"/>
    </source>
</evidence>
<proteinExistence type="inferred from homology"/>
<dbReference type="PROSITE" id="PS00061">
    <property type="entry name" value="ADH_SHORT"/>
    <property type="match status" value="1"/>
</dbReference>
<sequence length="246" mass="26111">MTKRFEGKLAVVTGASRGIGYQVAKGLAAEGAHIIAIARTVGGLEDLDDEIQAAGGSTTLVPLDLMDFEAIDRLGASIYERWGKLDMLVGNAGLLGILSPVGHIDPKDFEEVMAVNVTANYRLIRSLDPLLRAANAGRAAFISSGAAHKCKPYWGIYSVSKAALEALVRTYAGETETTSNVRANLVNPGPMRTAMRAKAMPGEDPETLPHPGELVGPIMDLLSADFDETGKLYDFPTHALKDFAAG</sequence>
<name>A0A2T5V9L8_9HYPH</name>
<dbReference type="GO" id="GO:0016491">
    <property type="term" value="F:oxidoreductase activity"/>
    <property type="evidence" value="ECO:0007669"/>
    <property type="project" value="UniProtKB-KW"/>
</dbReference>
<protein>
    <submittedName>
        <fullName evidence="3">Short-subunit dehydrogenase</fullName>
    </submittedName>
</protein>
<evidence type="ECO:0000256" key="1">
    <source>
        <dbReference type="ARBA" id="ARBA00006484"/>
    </source>
</evidence>
<dbReference type="PRINTS" id="PR00081">
    <property type="entry name" value="GDHRDH"/>
</dbReference>
<dbReference type="AlphaFoldDB" id="A0A2T5V9L8"/>
<dbReference type="SUPFAM" id="SSF51735">
    <property type="entry name" value="NAD(P)-binding Rossmann-fold domains"/>
    <property type="match status" value="1"/>
</dbReference>
<dbReference type="InterPro" id="IPR020904">
    <property type="entry name" value="Sc_DH/Rdtase_CS"/>
</dbReference>
<accession>A0A2T5V9L8</accession>
<dbReference type="PANTHER" id="PTHR42901:SF1">
    <property type="entry name" value="ALCOHOL DEHYDROGENASE"/>
    <property type="match status" value="1"/>
</dbReference>
<dbReference type="PANTHER" id="PTHR42901">
    <property type="entry name" value="ALCOHOL DEHYDROGENASE"/>
    <property type="match status" value="1"/>
</dbReference>
<keyword evidence="2" id="KW-0560">Oxidoreductase</keyword>
<dbReference type="InterPro" id="IPR036291">
    <property type="entry name" value="NAD(P)-bd_dom_sf"/>
</dbReference>
<dbReference type="Pfam" id="PF00106">
    <property type="entry name" value="adh_short"/>
    <property type="match status" value="1"/>
</dbReference>